<dbReference type="AlphaFoldDB" id="A0A7R8ANQ5"/>
<dbReference type="CDD" id="cd00332">
    <property type="entry name" value="PAL-HAL"/>
    <property type="match status" value="1"/>
</dbReference>
<keyword evidence="2" id="KW-0456">Lyase</keyword>
<dbReference type="GO" id="GO:0016841">
    <property type="term" value="F:ammonia-lyase activity"/>
    <property type="evidence" value="ECO:0007669"/>
    <property type="project" value="InterPro"/>
</dbReference>
<dbReference type="GO" id="GO:0005737">
    <property type="term" value="C:cytoplasm"/>
    <property type="evidence" value="ECO:0007669"/>
    <property type="project" value="InterPro"/>
</dbReference>
<dbReference type="InterPro" id="IPR024083">
    <property type="entry name" value="Fumarase/histidase_N"/>
</dbReference>
<dbReference type="Gene3D" id="1.20.200.10">
    <property type="entry name" value="Fumarase/aspartase (Central domain)"/>
    <property type="match status" value="1"/>
</dbReference>
<proteinExistence type="inferred from homology"/>
<dbReference type="OrthoDB" id="10051290at2759"/>
<dbReference type="PANTHER" id="PTHR10362">
    <property type="entry name" value="HISTIDINE AMMONIA-LYASE"/>
    <property type="match status" value="1"/>
</dbReference>
<accession>A0A7R8ANQ5</accession>
<organism evidence="3 4">
    <name type="scientific">Aspergillus puulaauensis</name>
    <dbReference type="NCBI Taxonomy" id="1220207"/>
    <lineage>
        <taxon>Eukaryota</taxon>
        <taxon>Fungi</taxon>
        <taxon>Dikarya</taxon>
        <taxon>Ascomycota</taxon>
        <taxon>Pezizomycotina</taxon>
        <taxon>Eurotiomycetes</taxon>
        <taxon>Eurotiomycetidae</taxon>
        <taxon>Eurotiales</taxon>
        <taxon>Aspergillaceae</taxon>
        <taxon>Aspergillus</taxon>
    </lineage>
</organism>
<evidence type="ECO:0008006" key="5">
    <source>
        <dbReference type="Google" id="ProtNLM"/>
    </source>
</evidence>
<dbReference type="KEGG" id="apuu:APUU_40482A"/>
<dbReference type="Proteomes" id="UP000654913">
    <property type="component" value="Chromosome 4"/>
</dbReference>
<dbReference type="Gene3D" id="1.10.274.20">
    <property type="entry name" value="Phenylalanine ammonia-lyase 1, domain 3"/>
    <property type="match status" value="1"/>
</dbReference>
<dbReference type="InterPro" id="IPR008948">
    <property type="entry name" value="L-Aspartase-like"/>
</dbReference>
<evidence type="ECO:0000256" key="2">
    <source>
        <dbReference type="RuleBase" id="RU003954"/>
    </source>
</evidence>
<dbReference type="InterPro" id="IPR001106">
    <property type="entry name" value="Aromatic_Lyase"/>
</dbReference>
<dbReference type="NCBIfam" id="TIGR01226">
    <property type="entry name" value="phe_am_lyase"/>
    <property type="match status" value="1"/>
</dbReference>
<dbReference type="InterPro" id="IPR023144">
    <property type="entry name" value="Phe_NH3-lyase_shielding_dom_sf"/>
</dbReference>
<evidence type="ECO:0000313" key="4">
    <source>
        <dbReference type="Proteomes" id="UP000654913"/>
    </source>
</evidence>
<dbReference type="GO" id="GO:0006559">
    <property type="term" value="P:L-phenylalanine catabolic process"/>
    <property type="evidence" value="ECO:0007669"/>
    <property type="project" value="InterPro"/>
</dbReference>
<dbReference type="Gene3D" id="1.10.275.10">
    <property type="entry name" value="Fumarase/aspartase (N-terminal domain)"/>
    <property type="match status" value="1"/>
</dbReference>
<dbReference type="InterPro" id="IPR005922">
    <property type="entry name" value="Phe_NH3-lyase"/>
</dbReference>
<dbReference type="InterPro" id="IPR022313">
    <property type="entry name" value="Phe/His_NH3-lyase_AS"/>
</dbReference>
<dbReference type="RefSeq" id="XP_041556232.1">
    <property type="nucleotide sequence ID" value="XM_041703558.1"/>
</dbReference>
<dbReference type="Pfam" id="PF00221">
    <property type="entry name" value="Lyase_aromatic"/>
    <property type="match status" value="1"/>
</dbReference>
<dbReference type="PROSITE" id="PS00488">
    <property type="entry name" value="PAL_HISTIDASE"/>
    <property type="match status" value="1"/>
</dbReference>
<dbReference type="GeneID" id="64974043"/>
<dbReference type="SUPFAM" id="SSF48557">
    <property type="entry name" value="L-aspartase-like"/>
    <property type="match status" value="1"/>
</dbReference>
<keyword evidence="4" id="KW-1185">Reference proteome</keyword>
<reference evidence="3" key="2">
    <citation type="submission" date="2021-02" db="EMBL/GenBank/DDBJ databases">
        <title>Aspergillus puulaauensis MK2 genome sequence.</title>
        <authorList>
            <person name="Futagami T."/>
            <person name="Mori K."/>
            <person name="Kadooka C."/>
            <person name="Tanaka T."/>
        </authorList>
    </citation>
    <scope>NUCLEOTIDE SEQUENCE</scope>
    <source>
        <strain evidence="3">MK2</strain>
    </source>
</reference>
<reference evidence="3" key="1">
    <citation type="submission" date="2021-01" db="EMBL/GenBank/DDBJ databases">
        <authorList>
            <consortium name="Aspergillus puulaauensis MK2 genome sequencing consortium"/>
            <person name="Kazuki M."/>
            <person name="Futagami T."/>
        </authorList>
    </citation>
    <scope>NUCLEOTIDE SEQUENCE</scope>
    <source>
        <strain evidence="3">MK2</strain>
    </source>
</reference>
<sequence length="709" mass="76627">MGEASLCDHRQPVPNMGLSEYTRSVLSSLSELQTIIEKQHTVQLDGHTLRLSDAVAISKYGANLSVTDDSQILARMLGSVALLDKRLSQGKVVYGVNSGFGGNADTRTNAHEDLQKALVQHHNTAVVLPSDKGHSCSSVLRHLPQHSIPIPVVKAAMVARCNSLIRGHSAVRVNIVRNLAKMITEDYTPVVPLRGSISASGDLTPLAYIAGALEGNCDIYIHCGKQGTIVPSDKALKQLGLEPLTFRPKEALGLLNGTAFSTGAASLVLFEANQLVLLTQVLTAMSTEALLGTQKNYDPFIADVRPHPGQKEVAGNIHRFLSDSRLTSDHEHSGSSHELAQDRYPLRTASQWIGPHVENMALALSQVSIELNSTTDNPLFDAANQTIHHGGNFQAASITSAMEKTTNAMQSLGKLIFTQCSELLNPMLSKGLTPNLCADDPSLSFALKGVDINMASYMSELGYLNNPVSNFVQTADVNNQPVNSLALIAARYAGDAVEVFSLMVASHIYTLCQAVDLREMHKLFEAKARKDMADSTAEIFGSAVTNQIVVSLWTEIMEHWNRNSTFDLADRADTSVSLTIGTLFAALTKSAGAINDASLVTKWQGRTTDILKQAYSANRKSYLASPKGSLLCSSSAKIYNYVRGTLKVPMHKGLVDHPTYVSDSGDASSSDKKTIGSRISTIYVALREGQFMSVLVDCWQDQPSHILDN</sequence>
<evidence type="ECO:0000256" key="1">
    <source>
        <dbReference type="ARBA" id="ARBA00007238"/>
    </source>
</evidence>
<gene>
    <name evidence="3" type="ORF">APUU_40482A</name>
</gene>
<comment type="similarity">
    <text evidence="1 2">Belongs to the PAL/histidase family.</text>
</comment>
<dbReference type="EMBL" id="AP024446">
    <property type="protein sequence ID" value="BCS24038.1"/>
    <property type="molecule type" value="Genomic_DNA"/>
</dbReference>
<evidence type="ECO:0000313" key="3">
    <source>
        <dbReference type="EMBL" id="BCS24038.1"/>
    </source>
</evidence>
<protein>
    <recommendedName>
        <fullName evidence="5">Phenylalanine ammonia-lyase</fullName>
    </recommendedName>
</protein>
<name>A0A7R8ANQ5_9EURO</name>